<gene>
    <name evidence="1" type="ORF">LCGC14_1658060</name>
</gene>
<organism evidence="1">
    <name type="scientific">marine sediment metagenome</name>
    <dbReference type="NCBI Taxonomy" id="412755"/>
    <lineage>
        <taxon>unclassified sequences</taxon>
        <taxon>metagenomes</taxon>
        <taxon>ecological metagenomes</taxon>
    </lineage>
</organism>
<accession>A0A0F9HUX5</accession>
<sequence length="153" mass="17037">MPRNKWEGRVVEMTFVEDVYRSDGVHERTRQWTSTEYWTLDGRFINGGLTVQKGPQLDWHISDLRSNACAHCGCNYFIEEGHKCEAGVIEGKPAPADPPPEPEIKSSQVDKAAGLIGEAVLTDGVHHKQWYLEQIAEALDISLTLGHDPGISP</sequence>
<comment type="caution">
    <text evidence="1">The sequence shown here is derived from an EMBL/GenBank/DDBJ whole genome shotgun (WGS) entry which is preliminary data.</text>
</comment>
<protein>
    <submittedName>
        <fullName evidence="1">Uncharacterized protein</fullName>
    </submittedName>
</protein>
<evidence type="ECO:0000313" key="1">
    <source>
        <dbReference type="EMBL" id="KKM19201.1"/>
    </source>
</evidence>
<proteinExistence type="predicted"/>
<name>A0A0F9HUX5_9ZZZZ</name>
<reference evidence="1" key="1">
    <citation type="journal article" date="2015" name="Nature">
        <title>Complex archaea that bridge the gap between prokaryotes and eukaryotes.</title>
        <authorList>
            <person name="Spang A."/>
            <person name="Saw J.H."/>
            <person name="Jorgensen S.L."/>
            <person name="Zaremba-Niedzwiedzka K."/>
            <person name="Martijn J."/>
            <person name="Lind A.E."/>
            <person name="van Eijk R."/>
            <person name="Schleper C."/>
            <person name="Guy L."/>
            <person name="Ettema T.J."/>
        </authorList>
    </citation>
    <scope>NUCLEOTIDE SEQUENCE</scope>
</reference>
<dbReference type="AlphaFoldDB" id="A0A0F9HUX5"/>
<dbReference type="EMBL" id="LAZR01014043">
    <property type="protein sequence ID" value="KKM19201.1"/>
    <property type="molecule type" value="Genomic_DNA"/>
</dbReference>